<name>A0ABT1XFV2_9BURK</name>
<feature type="domain" description="Quinate/shikimate 5-dehydrogenase/glutamyl-tRNA reductase" evidence="9">
    <location>
        <begin position="125"/>
        <end position="176"/>
    </location>
</feature>
<dbReference type="InterPro" id="IPR022893">
    <property type="entry name" value="Shikimate_DH_fam"/>
</dbReference>
<comment type="similarity">
    <text evidence="8">Belongs to the shikimate dehydrogenase family.</text>
</comment>
<evidence type="ECO:0000259" key="10">
    <source>
        <dbReference type="Pfam" id="PF08501"/>
    </source>
</evidence>
<proteinExistence type="inferred from homology"/>
<evidence type="ECO:0000313" key="12">
    <source>
        <dbReference type="EMBL" id="MCR2746167.1"/>
    </source>
</evidence>
<dbReference type="InterPro" id="IPR046346">
    <property type="entry name" value="Aminoacid_DH-like_N_sf"/>
</dbReference>
<dbReference type="Proteomes" id="UP001165267">
    <property type="component" value="Unassembled WGS sequence"/>
</dbReference>
<evidence type="ECO:0000256" key="1">
    <source>
        <dbReference type="ARBA" id="ARBA00004871"/>
    </source>
</evidence>
<feature type="binding site" evidence="8">
    <location>
        <position position="93"/>
    </location>
    <ligand>
        <name>shikimate</name>
        <dbReference type="ChEBI" id="CHEBI:36208"/>
    </ligand>
</feature>
<evidence type="ECO:0000313" key="13">
    <source>
        <dbReference type="Proteomes" id="UP001165267"/>
    </source>
</evidence>
<dbReference type="Gene3D" id="3.40.50.10860">
    <property type="entry name" value="Leucine Dehydrogenase, chain A, domain 1"/>
    <property type="match status" value="1"/>
</dbReference>
<evidence type="ECO:0000259" key="11">
    <source>
        <dbReference type="Pfam" id="PF18317"/>
    </source>
</evidence>
<comment type="catalytic activity">
    <reaction evidence="7 8">
        <text>shikimate + NADP(+) = 3-dehydroshikimate + NADPH + H(+)</text>
        <dbReference type="Rhea" id="RHEA:17737"/>
        <dbReference type="ChEBI" id="CHEBI:15378"/>
        <dbReference type="ChEBI" id="CHEBI:16630"/>
        <dbReference type="ChEBI" id="CHEBI:36208"/>
        <dbReference type="ChEBI" id="CHEBI:57783"/>
        <dbReference type="ChEBI" id="CHEBI:58349"/>
        <dbReference type="EC" id="1.1.1.25"/>
    </reaction>
</comment>
<comment type="pathway">
    <text evidence="1 8">Metabolic intermediate biosynthesis; chorismate biosynthesis; chorismate from D-erythrose 4-phosphate and phosphoenolpyruvate: step 4/7.</text>
</comment>
<dbReference type="CDD" id="cd01065">
    <property type="entry name" value="NAD_bind_Shikimate_DH"/>
    <property type="match status" value="1"/>
</dbReference>
<dbReference type="GO" id="GO:0004764">
    <property type="term" value="F:shikimate 3-dehydrogenase (NADP+) activity"/>
    <property type="evidence" value="ECO:0007669"/>
    <property type="project" value="UniProtKB-EC"/>
</dbReference>
<dbReference type="EC" id="1.1.1.25" evidence="2 8"/>
<feature type="binding site" evidence="8">
    <location>
        <position position="68"/>
    </location>
    <ligand>
        <name>shikimate</name>
        <dbReference type="ChEBI" id="CHEBI:36208"/>
    </ligand>
</feature>
<comment type="function">
    <text evidence="8">Involved in the biosynthesis of the chorismate, which leads to the biosynthesis of aromatic amino acids. Catalyzes the reversible NADPH linked reduction of 3-dehydroshikimate (DHSA) to yield shikimate (SA).</text>
</comment>
<dbReference type="HAMAP" id="MF_00222">
    <property type="entry name" value="Shikimate_DH_AroE"/>
    <property type="match status" value="1"/>
</dbReference>
<dbReference type="NCBIfam" id="NF001310">
    <property type="entry name" value="PRK00258.1-2"/>
    <property type="match status" value="1"/>
</dbReference>
<feature type="domain" description="SDH C-terminal" evidence="11">
    <location>
        <begin position="254"/>
        <end position="276"/>
    </location>
</feature>
<feature type="binding site" evidence="8">
    <location>
        <position position="254"/>
    </location>
    <ligand>
        <name>NADP(+)</name>
        <dbReference type="ChEBI" id="CHEBI:58349"/>
    </ligand>
</feature>
<evidence type="ECO:0000256" key="6">
    <source>
        <dbReference type="ARBA" id="ARBA00023141"/>
    </source>
</evidence>
<organism evidence="12 13">
    <name type="scientific">Limnobacter parvus</name>
    <dbReference type="NCBI Taxonomy" id="2939690"/>
    <lineage>
        <taxon>Bacteria</taxon>
        <taxon>Pseudomonadati</taxon>
        <taxon>Pseudomonadota</taxon>
        <taxon>Betaproteobacteria</taxon>
        <taxon>Burkholderiales</taxon>
        <taxon>Burkholderiaceae</taxon>
        <taxon>Limnobacter</taxon>
    </lineage>
</organism>
<feature type="binding site" evidence="8">
    <location>
        <position position="231"/>
    </location>
    <ligand>
        <name>NADP(+)</name>
        <dbReference type="ChEBI" id="CHEBI:58349"/>
    </ligand>
</feature>
<keyword evidence="6 8" id="KW-0057">Aromatic amino acid biosynthesis</keyword>
<dbReference type="PANTHER" id="PTHR21089:SF1">
    <property type="entry name" value="BIFUNCTIONAL 3-DEHYDROQUINATE DEHYDRATASE_SHIKIMATE DEHYDROGENASE, CHLOROPLASTIC"/>
    <property type="match status" value="1"/>
</dbReference>
<evidence type="ECO:0000256" key="7">
    <source>
        <dbReference type="ARBA" id="ARBA00049442"/>
    </source>
</evidence>
<dbReference type="NCBIfam" id="TIGR00507">
    <property type="entry name" value="aroE"/>
    <property type="match status" value="1"/>
</dbReference>
<keyword evidence="3 8" id="KW-0028">Amino-acid biosynthesis</keyword>
<dbReference type="InterPro" id="IPR006151">
    <property type="entry name" value="Shikm_DH/Glu-tRNA_Rdtase"/>
</dbReference>
<dbReference type="SUPFAM" id="SSF53223">
    <property type="entry name" value="Aminoacid dehydrogenase-like, N-terminal domain"/>
    <property type="match status" value="1"/>
</dbReference>
<dbReference type="SUPFAM" id="SSF51735">
    <property type="entry name" value="NAD(P)-binding Rossmann-fold domains"/>
    <property type="match status" value="1"/>
</dbReference>
<protein>
    <recommendedName>
        <fullName evidence="2 8">Shikimate dehydrogenase (NADP(+))</fullName>
        <shortName evidence="8">SDH</shortName>
        <ecNumber evidence="2 8">1.1.1.25</ecNumber>
    </recommendedName>
</protein>
<dbReference type="Pfam" id="PF08501">
    <property type="entry name" value="Shikimate_dh_N"/>
    <property type="match status" value="1"/>
</dbReference>
<feature type="binding site" evidence="8">
    <location>
        <begin position="137"/>
        <end position="141"/>
    </location>
    <ligand>
        <name>NADP(+)</name>
        <dbReference type="ChEBI" id="CHEBI:58349"/>
    </ligand>
</feature>
<evidence type="ECO:0000256" key="4">
    <source>
        <dbReference type="ARBA" id="ARBA00022857"/>
    </source>
</evidence>
<dbReference type="InterPro" id="IPR036291">
    <property type="entry name" value="NAD(P)-bd_dom_sf"/>
</dbReference>
<feature type="domain" description="Shikimate dehydrogenase substrate binding N-terminal" evidence="10">
    <location>
        <begin position="13"/>
        <end position="95"/>
    </location>
</feature>
<dbReference type="Gene3D" id="3.40.50.720">
    <property type="entry name" value="NAD(P)-binding Rossmann-like Domain"/>
    <property type="match status" value="1"/>
</dbReference>
<evidence type="ECO:0000256" key="8">
    <source>
        <dbReference type="HAMAP-Rule" id="MF_00222"/>
    </source>
</evidence>
<dbReference type="RefSeq" id="WP_257511411.1">
    <property type="nucleotide sequence ID" value="NZ_JANKHG010000016.1"/>
</dbReference>
<feature type="binding site" evidence="8">
    <location>
        <position position="261"/>
    </location>
    <ligand>
        <name>shikimate</name>
        <dbReference type="ChEBI" id="CHEBI:36208"/>
    </ligand>
</feature>
<feature type="binding site" evidence="8">
    <location>
        <begin position="21"/>
        <end position="23"/>
    </location>
    <ligand>
        <name>shikimate</name>
        <dbReference type="ChEBI" id="CHEBI:36208"/>
    </ligand>
</feature>
<dbReference type="Pfam" id="PF18317">
    <property type="entry name" value="SDH_C"/>
    <property type="match status" value="1"/>
</dbReference>
<dbReference type="Pfam" id="PF01488">
    <property type="entry name" value="Shikimate_DH"/>
    <property type="match status" value="1"/>
</dbReference>
<dbReference type="InterPro" id="IPR041121">
    <property type="entry name" value="SDH_C"/>
</dbReference>
<evidence type="ECO:0000259" key="9">
    <source>
        <dbReference type="Pfam" id="PF01488"/>
    </source>
</evidence>
<feature type="active site" description="Proton acceptor" evidence="8">
    <location>
        <position position="72"/>
    </location>
</feature>
<comment type="subunit">
    <text evidence="8">Homodimer.</text>
</comment>
<feature type="binding site" evidence="8">
    <location>
        <position position="233"/>
    </location>
    <ligand>
        <name>shikimate</name>
        <dbReference type="ChEBI" id="CHEBI:36208"/>
    </ligand>
</feature>
<keyword evidence="13" id="KW-1185">Reference proteome</keyword>
<evidence type="ECO:0000256" key="2">
    <source>
        <dbReference type="ARBA" id="ARBA00012962"/>
    </source>
</evidence>
<reference evidence="12" key="1">
    <citation type="submission" date="2022-07" db="EMBL/GenBank/DDBJ databases">
        <authorList>
            <person name="Xamxidin M."/>
        </authorList>
    </citation>
    <scope>NUCLEOTIDE SEQUENCE</scope>
    <source>
        <strain evidence="12">YS8-69</strain>
    </source>
</reference>
<feature type="binding site" evidence="8">
    <location>
        <position position="109"/>
    </location>
    <ligand>
        <name>shikimate</name>
        <dbReference type="ChEBI" id="CHEBI:36208"/>
    </ligand>
</feature>
<dbReference type="PANTHER" id="PTHR21089">
    <property type="entry name" value="SHIKIMATE DEHYDROGENASE"/>
    <property type="match status" value="1"/>
</dbReference>
<keyword evidence="4 8" id="KW-0521">NADP</keyword>
<comment type="caution">
    <text evidence="8">Lacks conserved residue(s) required for the propagation of feature annotation.</text>
</comment>
<comment type="caution">
    <text evidence="12">The sequence shown here is derived from an EMBL/GenBank/DDBJ whole genome shotgun (WGS) entry which is preliminary data.</text>
</comment>
<sequence>MTLPSCDQDRYVVIGNPIAHSMSPAIHTDFAAQLGLPLQYQRVLAPLNGFTQTVAALKAAGVKGANVTVPFKLEAFALATECSPAAQFAQAANTLKFNADGTVLADNTDGGGLCRDLARQLKTLGLRMDQCQVLMIGAGGAASGCVAAFQDSSIQHLTVLNRTVGKARELAERAEAIDLPAAGGALDTPPSHFEIPGAPVVIVNASSSSLKGDVPALHPDWYERAVLVYDMMYAAEPTPFMQSIHNPELPCSDGLGMLVFQAQLAFEVWTGQSPNALVTLSKVRQMLLNKTKQQ</sequence>
<feature type="binding site" evidence="8">
    <location>
        <begin position="161"/>
        <end position="166"/>
    </location>
    <ligand>
        <name>NADP(+)</name>
        <dbReference type="ChEBI" id="CHEBI:58349"/>
    </ligand>
</feature>
<gene>
    <name evidence="8 12" type="primary">aroE</name>
    <name evidence="12" type="ORF">NSP04_05865</name>
</gene>
<dbReference type="InterPro" id="IPR013708">
    <property type="entry name" value="Shikimate_DH-bd_N"/>
</dbReference>
<keyword evidence="5 8" id="KW-0560">Oxidoreductase</keyword>
<evidence type="ECO:0000256" key="5">
    <source>
        <dbReference type="ARBA" id="ARBA00023002"/>
    </source>
</evidence>
<evidence type="ECO:0000256" key="3">
    <source>
        <dbReference type="ARBA" id="ARBA00022605"/>
    </source>
</evidence>
<accession>A0ABT1XFV2</accession>
<dbReference type="EMBL" id="JANKHG010000016">
    <property type="protein sequence ID" value="MCR2746167.1"/>
    <property type="molecule type" value="Genomic_DNA"/>
</dbReference>
<dbReference type="InterPro" id="IPR011342">
    <property type="entry name" value="Shikimate_DH"/>
</dbReference>